<evidence type="ECO:0000313" key="1">
    <source>
        <dbReference type="EMBL" id="GGD85920.1"/>
    </source>
</evidence>
<reference evidence="1" key="1">
    <citation type="journal article" date="2014" name="Int. J. Syst. Evol. Microbiol.">
        <title>Complete genome sequence of Corynebacterium casei LMG S-19264T (=DSM 44701T), isolated from a smear-ripened cheese.</title>
        <authorList>
            <consortium name="US DOE Joint Genome Institute (JGI-PGF)"/>
            <person name="Walter F."/>
            <person name="Albersmeier A."/>
            <person name="Kalinowski J."/>
            <person name="Ruckert C."/>
        </authorList>
    </citation>
    <scope>NUCLEOTIDE SEQUENCE</scope>
    <source>
        <strain evidence="1">CGMCC 1.12924</strain>
    </source>
</reference>
<evidence type="ECO:0000313" key="2">
    <source>
        <dbReference type="Proteomes" id="UP000652231"/>
    </source>
</evidence>
<dbReference type="Proteomes" id="UP000652231">
    <property type="component" value="Unassembled WGS sequence"/>
</dbReference>
<comment type="caution">
    <text evidence="1">The sequence shown here is derived from an EMBL/GenBank/DDBJ whole genome shotgun (WGS) entry which is preliminary data.</text>
</comment>
<dbReference type="RefSeq" id="WP_188439633.1">
    <property type="nucleotide sequence ID" value="NZ_BMGK01000003.1"/>
</dbReference>
<reference evidence="1" key="2">
    <citation type="submission" date="2020-09" db="EMBL/GenBank/DDBJ databases">
        <authorList>
            <person name="Sun Q."/>
            <person name="Zhou Y."/>
        </authorList>
    </citation>
    <scope>NUCLEOTIDE SEQUENCE</scope>
    <source>
        <strain evidence="1">CGMCC 1.12924</strain>
    </source>
</reference>
<organism evidence="1 2">
    <name type="scientific">Planktosalinus lacus</name>
    <dbReference type="NCBI Taxonomy" id="1526573"/>
    <lineage>
        <taxon>Bacteria</taxon>
        <taxon>Pseudomonadati</taxon>
        <taxon>Bacteroidota</taxon>
        <taxon>Flavobacteriia</taxon>
        <taxon>Flavobacteriales</taxon>
        <taxon>Flavobacteriaceae</taxon>
        <taxon>Planktosalinus</taxon>
    </lineage>
</organism>
<name>A0A8J2V8M6_9FLAO</name>
<accession>A0A8J2V8M6</accession>
<dbReference type="AlphaFoldDB" id="A0A8J2V8M6"/>
<proteinExistence type="predicted"/>
<sequence>MNDLKAPLGFTNAYFQLLPYFNTENETFEYLNNYCLVAFRSVLYKSYYDFKEKNFNAGKYEHLSGGVQKLARILEKNKPVESLTHLNSVERLKIILGESDEVCFIITENNILSTTEIYKLFIDKIFLTSFSKN</sequence>
<gene>
    <name evidence="1" type="ORF">GCM10011312_07420</name>
</gene>
<dbReference type="EMBL" id="BMGK01000003">
    <property type="protein sequence ID" value="GGD85920.1"/>
    <property type="molecule type" value="Genomic_DNA"/>
</dbReference>
<protein>
    <submittedName>
        <fullName evidence="1">Uncharacterized protein</fullName>
    </submittedName>
</protein>
<keyword evidence="2" id="KW-1185">Reference proteome</keyword>